<evidence type="ECO:0000256" key="2">
    <source>
        <dbReference type="ARBA" id="ARBA00019577"/>
    </source>
</evidence>
<dbReference type="InterPro" id="IPR009395">
    <property type="entry name" value="BLOC1S1"/>
</dbReference>
<dbReference type="AlphaFoldDB" id="A0A8J5XF67"/>
<evidence type="ECO:0000313" key="5">
    <source>
        <dbReference type="Proteomes" id="UP000751190"/>
    </source>
</evidence>
<comment type="caution">
    <text evidence="4">The sequence shown here is derived from an EMBL/GenBank/DDBJ whole genome shotgun (WGS) entry which is preliminary data.</text>
</comment>
<feature type="region of interest" description="Disordered" evidence="3">
    <location>
        <begin position="116"/>
        <end position="207"/>
    </location>
</feature>
<gene>
    <name evidence="4" type="ORF">KFE25_004678</name>
</gene>
<protein>
    <recommendedName>
        <fullName evidence="2">Biogenesis of lysosome-related organelles complex 1 subunit 1</fullName>
    </recommendedName>
</protein>
<evidence type="ECO:0000256" key="1">
    <source>
        <dbReference type="ARBA" id="ARBA00007133"/>
    </source>
</evidence>
<dbReference type="OrthoDB" id="20018at2759"/>
<evidence type="ECO:0000313" key="4">
    <source>
        <dbReference type="EMBL" id="KAG8462702.1"/>
    </source>
</evidence>
<evidence type="ECO:0000256" key="3">
    <source>
        <dbReference type="SAM" id="MobiDB-lite"/>
    </source>
</evidence>
<name>A0A8J5XF67_DIALT</name>
<reference evidence="4" key="1">
    <citation type="submission" date="2021-05" db="EMBL/GenBank/DDBJ databases">
        <title>The genome of the haptophyte Pavlova lutheri (Diacronema luteri, Pavlovales) - a model for lipid biosynthesis in eukaryotic algae.</title>
        <authorList>
            <person name="Hulatt C.J."/>
            <person name="Posewitz M.C."/>
        </authorList>
    </citation>
    <scope>NUCLEOTIDE SEQUENCE</scope>
    <source>
        <strain evidence="4">NIVA-4/92</strain>
    </source>
</reference>
<proteinExistence type="inferred from homology"/>
<dbReference type="Proteomes" id="UP000751190">
    <property type="component" value="Unassembled WGS sequence"/>
</dbReference>
<dbReference type="PANTHER" id="PTHR13073">
    <property type="entry name" value="BLOC-1 COMPLEX SUBUNIT 1"/>
    <property type="match status" value="1"/>
</dbReference>
<keyword evidence="5" id="KW-1185">Reference proteome</keyword>
<dbReference type="Pfam" id="PF06320">
    <property type="entry name" value="GCN5L1"/>
    <property type="match status" value="1"/>
</dbReference>
<organism evidence="4 5">
    <name type="scientific">Diacronema lutheri</name>
    <name type="common">Unicellular marine alga</name>
    <name type="synonym">Monochrysis lutheri</name>
    <dbReference type="NCBI Taxonomy" id="2081491"/>
    <lineage>
        <taxon>Eukaryota</taxon>
        <taxon>Haptista</taxon>
        <taxon>Haptophyta</taxon>
        <taxon>Pavlovophyceae</taxon>
        <taxon>Pavlovales</taxon>
        <taxon>Pavlovaceae</taxon>
        <taxon>Diacronema</taxon>
    </lineage>
</organism>
<sequence length="207" mass="21801">MRDVLRDAELRRAELVTAAARSQRRACDAAVPAAGAAVDALNDDMRRVWHNQQRLKTEMCTLQRESGQLCAQAQSWVHMYEAFHGALKALGDVENWADVLRRDMALVSGTIERAQREQAAASGQSDVYTPLSLPPRTPRSDGGGSSAGTPTVRAGARGDRGGAPAAPLGSPCAAPRSAASPARGQNVRPVGGASAPGVHRAKSEGWT</sequence>
<dbReference type="PANTHER" id="PTHR13073:SF0">
    <property type="entry name" value="BIOGENESIS OF LYSOSOME-RELATED ORGANELLES COMPLEX 1 SUBUNIT 1"/>
    <property type="match status" value="1"/>
</dbReference>
<accession>A0A8J5XF67</accession>
<comment type="similarity">
    <text evidence="1">Belongs to the BLOC1S1 family.</text>
</comment>
<dbReference type="GO" id="GO:0031083">
    <property type="term" value="C:BLOC-1 complex"/>
    <property type="evidence" value="ECO:0007669"/>
    <property type="project" value="InterPro"/>
</dbReference>
<feature type="compositionally biased region" description="Low complexity" evidence="3">
    <location>
        <begin position="162"/>
        <end position="183"/>
    </location>
</feature>
<dbReference type="EMBL" id="JAGTXO010000019">
    <property type="protein sequence ID" value="KAG8462702.1"/>
    <property type="molecule type" value="Genomic_DNA"/>
</dbReference>
<dbReference type="GO" id="GO:0016197">
    <property type="term" value="P:endosomal transport"/>
    <property type="evidence" value="ECO:0007669"/>
    <property type="project" value="TreeGrafter"/>
</dbReference>